<dbReference type="AlphaFoldDB" id="A0A0C5VT91"/>
<evidence type="ECO:0000256" key="3">
    <source>
        <dbReference type="HAMAP-Rule" id="MF_00272"/>
    </source>
</evidence>
<dbReference type="SUPFAM" id="SSF51230">
    <property type="entry name" value="Single hybrid motif"/>
    <property type="match status" value="1"/>
</dbReference>
<evidence type="ECO:0000256" key="1">
    <source>
        <dbReference type="ARBA" id="ARBA00009249"/>
    </source>
</evidence>
<comment type="similarity">
    <text evidence="1 3">Belongs to the GcvH family.</text>
</comment>
<accession>A0A0C5VT91</accession>
<dbReference type="InterPro" id="IPR033753">
    <property type="entry name" value="GCV_H/Fam206"/>
</dbReference>
<sequence length="128" mass="14009">MSNIPGDLKYTSSHEWVREESENIITIGITDFAQEQLGDVVFVDLPEEGTEVTAGDSIAVVESVKAASDIYAPATGTVIEINETLVDSPELVNEDPYENGWFFKIQLAEGEAAEDLMDAESYQDQCSD</sequence>
<evidence type="ECO:0000259" key="5">
    <source>
        <dbReference type="PROSITE" id="PS50968"/>
    </source>
</evidence>
<dbReference type="PROSITE" id="PS00189">
    <property type="entry name" value="LIPOYL"/>
    <property type="match status" value="1"/>
</dbReference>
<reference evidence="6 7" key="1">
    <citation type="submission" date="2014-01" db="EMBL/GenBank/DDBJ databases">
        <title>Full genme sequencing of cellulolytic bacterium Gynuella sunshinyii YC6258T gen. nov., sp. nov.</title>
        <authorList>
            <person name="Khan H."/>
            <person name="Chung E.J."/>
            <person name="Chung Y.R."/>
        </authorList>
    </citation>
    <scope>NUCLEOTIDE SEQUENCE [LARGE SCALE GENOMIC DNA]</scope>
    <source>
        <strain evidence="6 7">YC6258</strain>
    </source>
</reference>
<dbReference type="NCBIfam" id="TIGR00527">
    <property type="entry name" value="gcvH"/>
    <property type="match status" value="1"/>
</dbReference>
<dbReference type="InterPro" id="IPR011053">
    <property type="entry name" value="Single_hybrid_motif"/>
</dbReference>
<keyword evidence="2 3" id="KW-0450">Lipoyl</keyword>
<evidence type="ECO:0000313" key="7">
    <source>
        <dbReference type="Proteomes" id="UP000032266"/>
    </source>
</evidence>
<protein>
    <recommendedName>
        <fullName evidence="3">Glycine cleavage system H protein</fullName>
    </recommendedName>
</protein>
<dbReference type="STRING" id="1445510.YC6258_04511"/>
<dbReference type="InterPro" id="IPR002930">
    <property type="entry name" value="GCV_H"/>
</dbReference>
<feature type="domain" description="Lipoyl-binding" evidence="5">
    <location>
        <begin position="24"/>
        <end position="106"/>
    </location>
</feature>
<comment type="subunit">
    <text evidence="3">The glycine cleavage system is composed of four proteins: P, T, L and H.</text>
</comment>
<dbReference type="GO" id="GO:0009249">
    <property type="term" value="P:protein lipoylation"/>
    <property type="evidence" value="ECO:0007669"/>
    <property type="project" value="TreeGrafter"/>
</dbReference>
<dbReference type="OrthoDB" id="9796712at2"/>
<comment type="function">
    <text evidence="3">The glycine cleavage system catalyzes the degradation of glycine. The H protein shuttles the methylamine group of glycine from the P protein to the T protein.</text>
</comment>
<evidence type="ECO:0000256" key="4">
    <source>
        <dbReference type="PIRSR" id="PIRSR617453-50"/>
    </source>
</evidence>
<dbReference type="PANTHER" id="PTHR11715:SF3">
    <property type="entry name" value="GLYCINE CLEAVAGE SYSTEM H PROTEIN-RELATED"/>
    <property type="match status" value="1"/>
</dbReference>
<dbReference type="HAMAP" id="MF_00272">
    <property type="entry name" value="GcvH"/>
    <property type="match status" value="1"/>
</dbReference>
<dbReference type="HOGENOM" id="CLU_097408_2_1_6"/>
<dbReference type="CDD" id="cd06848">
    <property type="entry name" value="GCS_H"/>
    <property type="match status" value="1"/>
</dbReference>
<evidence type="ECO:0000256" key="2">
    <source>
        <dbReference type="ARBA" id="ARBA00022823"/>
    </source>
</evidence>
<dbReference type="GO" id="GO:0019464">
    <property type="term" value="P:glycine decarboxylation via glycine cleavage system"/>
    <property type="evidence" value="ECO:0007669"/>
    <property type="project" value="UniProtKB-UniRule"/>
</dbReference>
<dbReference type="InterPro" id="IPR003016">
    <property type="entry name" value="2-oxoA_DH_lipoyl-BS"/>
</dbReference>
<dbReference type="PROSITE" id="PS50968">
    <property type="entry name" value="BIOTINYL_LIPOYL"/>
    <property type="match status" value="1"/>
</dbReference>
<organism evidence="6 7">
    <name type="scientific">Gynuella sunshinyii YC6258</name>
    <dbReference type="NCBI Taxonomy" id="1445510"/>
    <lineage>
        <taxon>Bacteria</taxon>
        <taxon>Pseudomonadati</taxon>
        <taxon>Pseudomonadota</taxon>
        <taxon>Gammaproteobacteria</taxon>
        <taxon>Oceanospirillales</taxon>
        <taxon>Saccharospirillaceae</taxon>
        <taxon>Gynuella</taxon>
    </lineage>
</organism>
<proteinExistence type="inferred from homology"/>
<dbReference type="EMBL" id="CP007142">
    <property type="protein sequence ID" value="AJQ96543.1"/>
    <property type="molecule type" value="Genomic_DNA"/>
</dbReference>
<dbReference type="NCBIfam" id="NF002270">
    <property type="entry name" value="PRK01202.1"/>
    <property type="match status" value="1"/>
</dbReference>
<gene>
    <name evidence="3" type="primary">gcvH</name>
    <name evidence="6" type="ORF">YC6258_04511</name>
</gene>
<evidence type="ECO:0000313" key="6">
    <source>
        <dbReference type="EMBL" id="AJQ96543.1"/>
    </source>
</evidence>
<dbReference type="InterPro" id="IPR000089">
    <property type="entry name" value="Biotin_lipoyl"/>
</dbReference>
<dbReference type="KEGG" id="gsn:YC6258_04511"/>
<dbReference type="InterPro" id="IPR017453">
    <property type="entry name" value="GCV_H_sub"/>
</dbReference>
<dbReference type="PANTHER" id="PTHR11715">
    <property type="entry name" value="GLYCINE CLEAVAGE SYSTEM H PROTEIN"/>
    <property type="match status" value="1"/>
</dbReference>
<dbReference type="Gene3D" id="2.40.50.100">
    <property type="match status" value="1"/>
</dbReference>
<keyword evidence="7" id="KW-1185">Reference proteome</keyword>
<dbReference type="PATRIC" id="fig|1445510.3.peg.4474"/>
<dbReference type="GO" id="GO:0005960">
    <property type="term" value="C:glycine cleavage complex"/>
    <property type="evidence" value="ECO:0007669"/>
    <property type="project" value="InterPro"/>
</dbReference>
<name>A0A0C5VT91_9GAMM</name>
<dbReference type="GO" id="GO:0005829">
    <property type="term" value="C:cytosol"/>
    <property type="evidence" value="ECO:0007669"/>
    <property type="project" value="TreeGrafter"/>
</dbReference>
<feature type="modified residue" description="N6-lipoyllysine" evidence="3 4">
    <location>
        <position position="65"/>
    </location>
</feature>
<dbReference type="Proteomes" id="UP000032266">
    <property type="component" value="Chromosome"/>
</dbReference>
<dbReference type="Pfam" id="PF01597">
    <property type="entry name" value="GCV_H"/>
    <property type="match status" value="1"/>
</dbReference>
<comment type="cofactor">
    <cofactor evidence="3">
        <name>(R)-lipoate</name>
        <dbReference type="ChEBI" id="CHEBI:83088"/>
    </cofactor>
    <text evidence="3">Binds 1 lipoyl cofactor covalently.</text>
</comment>
<dbReference type="RefSeq" id="WP_044618533.1">
    <property type="nucleotide sequence ID" value="NZ_CP007142.1"/>
</dbReference>